<evidence type="ECO:0000313" key="2">
    <source>
        <dbReference type="EMBL" id="KZO93232.1"/>
    </source>
</evidence>
<sequence length="98" mass="10406">MDWVWGWCNDRPSLRKVSERGGRREDGNSAVNKAVSGSVVRDVRRVSWVAASASPAVVLPKRVVVPGALITRTSHDRGPTPSSGAAHALGFDIVQSGS</sequence>
<evidence type="ECO:0000313" key="3">
    <source>
        <dbReference type="Proteomes" id="UP000076738"/>
    </source>
</evidence>
<name>A0A167J4B1_CALVF</name>
<organism evidence="2 3">
    <name type="scientific">Calocera viscosa (strain TUFC12733)</name>
    <dbReference type="NCBI Taxonomy" id="1330018"/>
    <lineage>
        <taxon>Eukaryota</taxon>
        <taxon>Fungi</taxon>
        <taxon>Dikarya</taxon>
        <taxon>Basidiomycota</taxon>
        <taxon>Agaricomycotina</taxon>
        <taxon>Dacrymycetes</taxon>
        <taxon>Dacrymycetales</taxon>
        <taxon>Dacrymycetaceae</taxon>
        <taxon>Calocera</taxon>
    </lineage>
</organism>
<protein>
    <submittedName>
        <fullName evidence="2">Uncharacterized protein</fullName>
    </submittedName>
</protein>
<keyword evidence="3" id="KW-1185">Reference proteome</keyword>
<proteinExistence type="predicted"/>
<accession>A0A167J4B1</accession>
<reference evidence="2 3" key="1">
    <citation type="journal article" date="2016" name="Mol. Biol. Evol.">
        <title>Comparative Genomics of Early-Diverging Mushroom-Forming Fungi Provides Insights into the Origins of Lignocellulose Decay Capabilities.</title>
        <authorList>
            <person name="Nagy L.G."/>
            <person name="Riley R."/>
            <person name="Tritt A."/>
            <person name="Adam C."/>
            <person name="Daum C."/>
            <person name="Floudas D."/>
            <person name="Sun H."/>
            <person name="Yadav J.S."/>
            <person name="Pangilinan J."/>
            <person name="Larsson K.H."/>
            <person name="Matsuura K."/>
            <person name="Barry K."/>
            <person name="Labutti K."/>
            <person name="Kuo R."/>
            <person name="Ohm R.A."/>
            <person name="Bhattacharya S.S."/>
            <person name="Shirouzu T."/>
            <person name="Yoshinaga Y."/>
            <person name="Martin F.M."/>
            <person name="Grigoriev I.V."/>
            <person name="Hibbett D.S."/>
        </authorList>
    </citation>
    <scope>NUCLEOTIDE SEQUENCE [LARGE SCALE GENOMIC DNA]</scope>
    <source>
        <strain evidence="2 3">TUFC12733</strain>
    </source>
</reference>
<gene>
    <name evidence="2" type="ORF">CALVIDRAFT_540222</name>
</gene>
<dbReference type="EMBL" id="KV417303">
    <property type="protein sequence ID" value="KZO93232.1"/>
    <property type="molecule type" value="Genomic_DNA"/>
</dbReference>
<dbReference type="AlphaFoldDB" id="A0A167J4B1"/>
<feature type="region of interest" description="Disordered" evidence="1">
    <location>
        <begin position="72"/>
        <end position="98"/>
    </location>
</feature>
<evidence type="ECO:0000256" key="1">
    <source>
        <dbReference type="SAM" id="MobiDB-lite"/>
    </source>
</evidence>
<dbReference type="Proteomes" id="UP000076738">
    <property type="component" value="Unassembled WGS sequence"/>
</dbReference>